<evidence type="ECO:0000259" key="3">
    <source>
        <dbReference type="PROSITE" id="PS50010"/>
    </source>
</evidence>
<evidence type="ECO:0000313" key="4">
    <source>
        <dbReference type="EMBL" id="CAD7278823.1"/>
    </source>
</evidence>
<dbReference type="EMBL" id="CAJPEX010001374">
    <property type="protein sequence ID" value="CAG0918975.1"/>
    <property type="molecule type" value="Genomic_DNA"/>
</dbReference>
<dbReference type="SMART" id="SM00325">
    <property type="entry name" value="RhoGEF"/>
    <property type="match status" value="1"/>
</dbReference>
<dbReference type="PANTHER" id="PTHR46006">
    <property type="entry name" value="RHO GUANINE NUCLEOTIDE EXCHANGE FACTOR AT 64C, ISOFORM A"/>
    <property type="match status" value="1"/>
</dbReference>
<dbReference type="OrthoDB" id="6346653at2759"/>
<reference evidence="4" key="1">
    <citation type="submission" date="2020-11" db="EMBL/GenBank/DDBJ databases">
        <authorList>
            <person name="Tran Van P."/>
        </authorList>
    </citation>
    <scope>NUCLEOTIDE SEQUENCE</scope>
</reference>
<protein>
    <recommendedName>
        <fullName evidence="3">DH domain-containing protein</fullName>
    </recommendedName>
</protein>
<keyword evidence="2" id="KW-0963">Cytoplasm</keyword>
<dbReference type="GO" id="GO:0005737">
    <property type="term" value="C:cytoplasm"/>
    <property type="evidence" value="ECO:0007669"/>
    <property type="project" value="UniProtKB-SubCell"/>
</dbReference>
<dbReference type="CDD" id="cd00160">
    <property type="entry name" value="RhoGEF"/>
    <property type="match status" value="1"/>
</dbReference>
<dbReference type="EMBL" id="OA883411">
    <property type="protein sequence ID" value="CAD7278823.1"/>
    <property type="molecule type" value="Genomic_DNA"/>
</dbReference>
<proteinExistence type="predicted"/>
<dbReference type="PANTHER" id="PTHR46006:SF6">
    <property type="entry name" value="INTERSECTIN-2 ISOFORM X1"/>
    <property type="match status" value="1"/>
</dbReference>
<evidence type="ECO:0000256" key="1">
    <source>
        <dbReference type="ARBA" id="ARBA00004496"/>
    </source>
</evidence>
<organism evidence="4">
    <name type="scientific">Notodromas monacha</name>
    <dbReference type="NCBI Taxonomy" id="399045"/>
    <lineage>
        <taxon>Eukaryota</taxon>
        <taxon>Metazoa</taxon>
        <taxon>Ecdysozoa</taxon>
        <taxon>Arthropoda</taxon>
        <taxon>Crustacea</taxon>
        <taxon>Oligostraca</taxon>
        <taxon>Ostracoda</taxon>
        <taxon>Podocopa</taxon>
        <taxon>Podocopida</taxon>
        <taxon>Cypridocopina</taxon>
        <taxon>Cypridoidea</taxon>
        <taxon>Cyprididae</taxon>
        <taxon>Notodromas</taxon>
    </lineage>
</organism>
<keyword evidence="5" id="KW-1185">Reference proteome</keyword>
<dbReference type="InterPro" id="IPR035899">
    <property type="entry name" value="DBL_dom_sf"/>
</dbReference>
<dbReference type="AlphaFoldDB" id="A0A7R9BNV7"/>
<dbReference type="Gene3D" id="1.20.900.10">
    <property type="entry name" value="Dbl homology (DH) domain"/>
    <property type="match status" value="1"/>
</dbReference>
<dbReference type="InterPro" id="IPR051480">
    <property type="entry name" value="Endocytic_GEF_Adapter"/>
</dbReference>
<comment type="subcellular location">
    <subcellularLocation>
        <location evidence="1">Cytoplasm</location>
    </subcellularLocation>
</comment>
<accession>A0A7R9BNV7</accession>
<dbReference type="GO" id="GO:0005085">
    <property type="term" value="F:guanyl-nucleotide exchange factor activity"/>
    <property type="evidence" value="ECO:0007669"/>
    <property type="project" value="InterPro"/>
</dbReference>
<evidence type="ECO:0000313" key="5">
    <source>
        <dbReference type="Proteomes" id="UP000678499"/>
    </source>
</evidence>
<dbReference type="InterPro" id="IPR000219">
    <property type="entry name" value="DH_dom"/>
</dbReference>
<dbReference type="Proteomes" id="UP000678499">
    <property type="component" value="Unassembled WGS sequence"/>
</dbReference>
<name>A0A7R9BNV7_9CRUS</name>
<feature type="domain" description="DH" evidence="3">
    <location>
        <begin position="47"/>
        <end position="232"/>
    </location>
</feature>
<dbReference type="GO" id="GO:0035025">
    <property type="term" value="P:positive regulation of Rho protein signal transduction"/>
    <property type="evidence" value="ECO:0007669"/>
    <property type="project" value="TreeGrafter"/>
</dbReference>
<evidence type="ECO:0000256" key="2">
    <source>
        <dbReference type="ARBA" id="ARBA00022490"/>
    </source>
</evidence>
<sequence>MNFGKISAVYCASSEVELEEIPSEGNTRQSLLKGLKALASLDACEKRRQECIAELINTEEAYVADMAIVKEVFEKPLRQNAVLTEYECHEIFVNWDELHHCNDKLLRALRVRKTRSNHGIISTVGDIMCENFPNMTQYIRYCACQLRACEILHRKKEENSEFEAVHRICVTDARSKGMPLSSFLLKPTQRITRYPLLLKNILKNTPIGHPDRLYLEEALEKAEELCSQVEFWFAIYPDFGWETSGQADIYFTHFA</sequence>
<gene>
    <name evidence="4" type="ORF">NMOB1V02_LOCUS6519</name>
</gene>
<dbReference type="Pfam" id="PF00621">
    <property type="entry name" value="RhoGEF"/>
    <property type="match status" value="1"/>
</dbReference>
<dbReference type="PROSITE" id="PS50010">
    <property type="entry name" value="DH_2"/>
    <property type="match status" value="1"/>
</dbReference>
<dbReference type="SUPFAM" id="SSF48065">
    <property type="entry name" value="DBL homology domain (DH-domain)"/>
    <property type="match status" value="1"/>
</dbReference>